<proteinExistence type="predicted"/>
<evidence type="ECO:0000259" key="3">
    <source>
        <dbReference type="PROSITE" id="PS50977"/>
    </source>
</evidence>
<dbReference type="GO" id="GO:0003700">
    <property type="term" value="F:DNA-binding transcription factor activity"/>
    <property type="evidence" value="ECO:0007669"/>
    <property type="project" value="TreeGrafter"/>
</dbReference>
<reference evidence="4 5" key="1">
    <citation type="submission" date="2020-07" db="EMBL/GenBank/DDBJ databases">
        <title>Sequencing the genomes of 1000 actinobacteria strains.</title>
        <authorList>
            <person name="Klenk H.-P."/>
        </authorList>
    </citation>
    <scope>NUCLEOTIDE SEQUENCE [LARGE SCALE GENOMIC DNA]</scope>
    <source>
        <strain evidence="4 5">DSM 27576</strain>
    </source>
</reference>
<name>A0A7W3PL83_9MICO</name>
<dbReference type="GO" id="GO:0000976">
    <property type="term" value="F:transcription cis-regulatory region binding"/>
    <property type="evidence" value="ECO:0007669"/>
    <property type="project" value="TreeGrafter"/>
</dbReference>
<dbReference type="InterPro" id="IPR050109">
    <property type="entry name" value="HTH-type_TetR-like_transc_reg"/>
</dbReference>
<feature type="DNA-binding region" description="H-T-H motif" evidence="2">
    <location>
        <begin position="30"/>
        <end position="49"/>
    </location>
</feature>
<dbReference type="InterPro" id="IPR009057">
    <property type="entry name" value="Homeodomain-like_sf"/>
</dbReference>
<dbReference type="InterPro" id="IPR036271">
    <property type="entry name" value="Tet_transcr_reg_TetR-rel_C_sf"/>
</dbReference>
<accession>A0A7W3PL83</accession>
<dbReference type="RefSeq" id="WP_208388174.1">
    <property type="nucleotide sequence ID" value="NZ_JAAOZB010000002.1"/>
</dbReference>
<comment type="caution">
    <text evidence="4">The sequence shown here is derived from an EMBL/GenBank/DDBJ whole genome shotgun (WGS) entry which is preliminary data.</text>
</comment>
<gene>
    <name evidence="4" type="ORF">FHX48_001373</name>
</gene>
<dbReference type="PANTHER" id="PTHR30055:SF219">
    <property type="entry name" value="TRANSCRIPTIONAL REGULATORY PROTEIN"/>
    <property type="match status" value="1"/>
</dbReference>
<dbReference type="AlphaFoldDB" id="A0A7W3PL83"/>
<evidence type="ECO:0000313" key="4">
    <source>
        <dbReference type="EMBL" id="MBA8816300.1"/>
    </source>
</evidence>
<dbReference type="PROSITE" id="PS50977">
    <property type="entry name" value="HTH_TETR_2"/>
    <property type="match status" value="1"/>
</dbReference>
<dbReference type="Pfam" id="PF00440">
    <property type="entry name" value="TetR_N"/>
    <property type="match status" value="1"/>
</dbReference>
<dbReference type="InterPro" id="IPR001647">
    <property type="entry name" value="HTH_TetR"/>
</dbReference>
<dbReference type="EMBL" id="JACGWY010000002">
    <property type="protein sequence ID" value="MBA8816300.1"/>
    <property type="molecule type" value="Genomic_DNA"/>
</dbReference>
<dbReference type="PANTHER" id="PTHR30055">
    <property type="entry name" value="HTH-TYPE TRANSCRIPTIONAL REGULATOR RUTR"/>
    <property type="match status" value="1"/>
</dbReference>
<protein>
    <submittedName>
        <fullName evidence="4">AcrR family transcriptional regulator</fullName>
    </submittedName>
</protein>
<feature type="domain" description="HTH tetR-type" evidence="3">
    <location>
        <begin position="7"/>
        <end position="67"/>
    </location>
</feature>
<keyword evidence="1 2" id="KW-0238">DNA-binding</keyword>
<evidence type="ECO:0000313" key="5">
    <source>
        <dbReference type="Proteomes" id="UP000526083"/>
    </source>
</evidence>
<dbReference type="SUPFAM" id="SSF48498">
    <property type="entry name" value="Tetracyclin repressor-like, C-terminal domain"/>
    <property type="match status" value="1"/>
</dbReference>
<organism evidence="4 5">
    <name type="scientific">Microbacterium halimionae</name>
    <dbReference type="NCBI Taxonomy" id="1526413"/>
    <lineage>
        <taxon>Bacteria</taxon>
        <taxon>Bacillati</taxon>
        <taxon>Actinomycetota</taxon>
        <taxon>Actinomycetes</taxon>
        <taxon>Micrococcales</taxon>
        <taxon>Microbacteriaceae</taxon>
        <taxon>Microbacterium</taxon>
    </lineage>
</organism>
<keyword evidence="5" id="KW-1185">Reference proteome</keyword>
<dbReference type="Proteomes" id="UP000526083">
    <property type="component" value="Unassembled WGS sequence"/>
</dbReference>
<evidence type="ECO:0000256" key="2">
    <source>
        <dbReference type="PROSITE-ProRule" id="PRU00335"/>
    </source>
</evidence>
<dbReference type="SUPFAM" id="SSF46689">
    <property type="entry name" value="Homeodomain-like"/>
    <property type="match status" value="1"/>
</dbReference>
<sequence length="205" mass="21948">MRRIPAAQRRQELIAAAIRVIVRGGVSALTTRAVAAEANMPLGTIHYIFESQDDLMGAVVDAVTEEERIAAESTTMESASVEEAVRDGLEAYIAVLERDPTRELAVLELGLFARRNDTAGRMRAQWSGYYVTATELLEAAAARGGAEWTVPVSDLARSLIAALDGITTTFLADGDGVAARSTAAFFASAFTAHTRTITKETPHAH</sequence>
<dbReference type="Gene3D" id="1.10.357.10">
    <property type="entry name" value="Tetracycline Repressor, domain 2"/>
    <property type="match status" value="1"/>
</dbReference>
<evidence type="ECO:0000256" key="1">
    <source>
        <dbReference type="ARBA" id="ARBA00023125"/>
    </source>
</evidence>